<dbReference type="InterPro" id="IPR001173">
    <property type="entry name" value="Glyco_trans_2-like"/>
</dbReference>
<organism evidence="5">
    <name type="scientific">Klebsiella aerogenes</name>
    <name type="common">Enterobacter aerogenes</name>
    <dbReference type="NCBI Taxonomy" id="548"/>
    <lineage>
        <taxon>Bacteria</taxon>
        <taxon>Pseudomonadati</taxon>
        <taxon>Pseudomonadota</taxon>
        <taxon>Gammaproteobacteria</taxon>
        <taxon>Enterobacterales</taxon>
        <taxon>Enterobacteriaceae</taxon>
        <taxon>Klebsiella/Raoultella group</taxon>
        <taxon>Klebsiella</taxon>
    </lineage>
</organism>
<dbReference type="Pfam" id="PF00535">
    <property type="entry name" value="Glycos_transf_2"/>
    <property type="match status" value="1"/>
</dbReference>
<evidence type="ECO:0000259" key="4">
    <source>
        <dbReference type="Pfam" id="PF00535"/>
    </source>
</evidence>
<dbReference type="GO" id="GO:0016757">
    <property type="term" value="F:glycosyltransferase activity"/>
    <property type="evidence" value="ECO:0007669"/>
    <property type="project" value="UniProtKB-KW"/>
</dbReference>
<dbReference type="AlphaFoldDB" id="A0A346NT40"/>
<evidence type="ECO:0000313" key="5">
    <source>
        <dbReference type="EMBL" id="AXR70433.1"/>
    </source>
</evidence>
<evidence type="ECO:0000256" key="3">
    <source>
        <dbReference type="ARBA" id="ARBA00022679"/>
    </source>
</evidence>
<dbReference type="SUPFAM" id="SSF53448">
    <property type="entry name" value="Nucleotide-diphospho-sugar transferases"/>
    <property type="match status" value="1"/>
</dbReference>
<dbReference type="InterPro" id="IPR029044">
    <property type="entry name" value="Nucleotide-diphossugar_trans"/>
</dbReference>
<name>A0A346NT40_KLEAE</name>
<keyword evidence="3 5" id="KW-0808">Transferase</keyword>
<proteinExistence type="inferred from homology"/>
<reference evidence="5" key="1">
    <citation type="journal article" date="2018" name="Front. Microbiol.">
        <title>Establishment of a Molecular Serotyping Scheme and a Multiplexed Luminex-Based Array for Enterobacter aerogenes.</title>
        <authorList>
            <person name="Guo X."/>
            <person name="Wang M."/>
            <person name="Wang L."/>
            <person name="Wang Y."/>
            <person name="Chen T."/>
            <person name="Wu P."/>
            <person name="Chen M."/>
            <person name="Liu B."/>
            <person name="Feng L."/>
        </authorList>
    </citation>
    <scope>NUCLEOTIDE SEQUENCE</scope>
    <source>
        <strain evidence="5">G5307</strain>
    </source>
</reference>
<keyword evidence="2" id="KW-0328">Glycosyltransferase</keyword>
<dbReference type="RefSeq" id="WP_058649422.1">
    <property type="nucleotide sequence ID" value="NZ_BPFV01000036.1"/>
</dbReference>
<protein>
    <submittedName>
        <fullName evidence="5">Glycosyl transferase family 2</fullName>
    </submittedName>
</protein>
<feature type="domain" description="Glycosyltransferase 2-like" evidence="4">
    <location>
        <begin position="7"/>
        <end position="163"/>
    </location>
</feature>
<dbReference type="Gene3D" id="3.90.550.10">
    <property type="entry name" value="Spore Coat Polysaccharide Biosynthesis Protein SpsA, Chain A"/>
    <property type="match status" value="1"/>
</dbReference>
<dbReference type="PANTHER" id="PTHR43179:SF12">
    <property type="entry name" value="GALACTOFURANOSYLTRANSFERASE GLFT2"/>
    <property type="match status" value="1"/>
</dbReference>
<evidence type="ECO:0000256" key="1">
    <source>
        <dbReference type="ARBA" id="ARBA00006739"/>
    </source>
</evidence>
<evidence type="ECO:0000256" key="2">
    <source>
        <dbReference type="ARBA" id="ARBA00022676"/>
    </source>
</evidence>
<dbReference type="PANTHER" id="PTHR43179">
    <property type="entry name" value="RHAMNOSYLTRANSFERASE WBBL"/>
    <property type="match status" value="1"/>
</dbReference>
<comment type="similarity">
    <text evidence="1">Belongs to the glycosyltransferase 2 family.</text>
</comment>
<dbReference type="EMBL" id="MF687355">
    <property type="protein sequence ID" value="AXR70433.1"/>
    <property type="molecule type" value="Genomic_DNA"/>
</dbReference>
<accession>A0A346NT40</accession>
<sequence>MSPTCLIIIVTYNSQKHIQWAIDGLNNSESSLVIKIIDSGSTDTKYLECLQSKHPLSIEKHENIGFVAGNNKAIEQEHGCDWVLLLNPDARIEGRALDDLLAIAVREDNADVGIFSVPLIRYDIKENKPLELYDSLGINCSKLGKWQDVGSNQPIKSININDIEKMPEAICGAFMLIRNDALLQCKDKKGLIGFERSYYMYKEDIELSQRFKANGWKLRIAENLSAYHCRGWNSTRSDTPYWARYHSAVNDLDLAIRYKNRAFPYALLKYIWVRFFEKR</sequence>